<protein>
    <submittedName>
        <fullName evidence="5">PfkB family carbohydrate kinase</fullName>
    </submittedName>
</protein>
<dbReference type="PANTHER" id="PTHR42774">
    <property type="entry name" value="PHOSPHOTRANSFERASE SYSTEM TRANSPORT PROTEIN"/>
    <property type="match status" value="1"/>
</dbReference>
<reference evidence="5" key="1">
    <citation type="submission" date="2023-10" db="EMBL/GenBank/DDBJ databases">
        <title>Whole Genome based description of the genera Actinobaculum and Actinotignum reveals a complex phylogenetic relationship within the species included in the genus Actinotignum.</title>
        <authorList>
            <person name="Jensen C.S."/>
            <person name="Dargis R."/>
            <person name="Kemp M."/>
            <person name="Christensen J.J."/>
        </authorList>
    </citation>
    <scope>NUCLEOTIDE SEQUENCE</scope>
    <source>
        <strain evidence="5">Actinobaculum_suis_CCUG19206T</strain>
    </source>
</reference>
<proteinExistence type="predicted"/>
<dbReference type="Gene3D" id="3.40.1190.20">
    <property type="match status" value="2"/>
</dbReference>
<feature type="region of interest" description="Disordered" evidence="3">
    <location>
        <begin position="99"/>
        <end position="145"/>
    </location>
</feature>
<dbReference type="PANTHER" id="PTHR42774:SF3">
    <property type="entry name" value="KETOHEXOKINASE"/>
    <property type="match status" value="1"/>
</dbReference>
<name>A0AAW9HSH3_9ACTO</name>
<evidence type="ECO:0000259" key="4">
    <source>
        <dbReference type="Pfam" id="PF00294"/>
    </source>
</evidence>
<evidence type="ECO:0000313" key="6">
    <source>
        <dbReference type="Proteomes" id="UP001273799"/>
    </source>
</evidence>
<dbReference type="InterPro" id="IPR029056">
    <property type="entry name" value="Ribokinase-like"/>
</dbReference>
<organism evidence="5 6">
    <name type="scientific">Actinobaculum suis</name>
    <dbReference type="NCBI Taxonomy" id="1657"/>
    <lineage>
        <taxon>Bacteria</taxon>
        <taxon>Bacillati</taxon>
        <taxon>Actinomycetota</taxon>
        <taxon>Actinomycetes</taxon>
        <taxon>Actinomycetales</taxon>
        <taxon>Actinomycetaceae</taxon>
        <taxon>Actinobaculum</taxon>
    </lineage>
</organism>
<keyword evidence="2 5" id="KW-0418">Kinase</keyword>
<evidence type="ECO:0000256" key="2">
    <source>
        <dbReference type="ARBA" id="ARBA00022777"/>
    </source>
</evidence>
<dbReference type="InterPro" id="IPR052562">
    <property type="entry name" value="Ketohexokinase-related"/>
</dbReference>
<dbReference type="InterPro" id="IPR002173">
    <property type="entry name" value="Carboh/pur_kinase_PfkB_CS"/>
</dbReference>
<keyword evidence="1" id="KW-0808">Transferase</keyword>
<evidence type="ECO:0000313" key="5">
    <source>
        <dbReference type="EMBL" id="MDY5153325.1"/>
    </source>
</evidence>
<evidence type="ECO:0000256" key="1">
    <source>
        <dbReference type="ARBA" id="ARBA00022679"/>
    </source>
</evidence>
<dbReference type="EMBL" id="JAWNFU010000002">
    <property type="protein sequence ID" value="MDY5153325.1"/>
    <property type="molecule type" value="Genomic_DNA"/>
</dbReference>
<comment type="caution">
    <text evidence="5">The sequence shown here is derived from an EMBL/GenBank/DDBJ whole genome shotgun (WGS) entry which is preliminary data.</text>
</comment>
<dbReference type="PROSITE" id="PS00584">
    <property type="entry name" value="PFKB_KINASES_2"/>
    <property type="match status" value="1"/>
</dbReference>
<dbReference type="InterPro" id="IPR011611">
    <property type="entry name" value="PfkB_dom"/>
</dbReference>
<dbReference type="Pfam" id="PF00294">
    <property type="entry name" value="PfkB"/>
    <property type="match status" value="1"/>
</dbReference>
<evidence type="ECO:0000256" key="3">
    <source>
        <dbReference type="SAM" id="MobiDB-lite"/>
    </source>
</evidence>
<sequence length="408" mass="43135">MFPGKNLGIRKLGYAKAWVYEAASAGYIWGRNDASYIGGRRVLMRGLFVGLATLDVIQLVSALPQPDEKIRARQVALAAGGPAANAAVAFAQRFPRVSTVSASSQPHSGSKPQSASQPHTAGPSQAVPGPHTAAHPQEAPGPHTCASLNRADEAILLTRLSADLVGNLIRADLEEHQVTVHAQSLPAGVSSTVATILVTESTGERAVISATDQRPVQPEPAEIGLDLHDLRNIDVIETDGYETDLTLAVLQAGRAHGIPTVLDGGSWKPYMEQLLPYIDVAIVSEAFVGTCAQLSPGPESSSQVRHTRASEASHALFAYLEQFGVQYAAITRGPRPILYHAAGKYGEVRPCQVAAVDTLGAGDFFHGAFTKSIAGKPLNETTFVAGLHHGAQIAAQSIQSFGTRTWLR</sequence>
<dbReference type="Proteomes" id="UP001273799">
    <property type="component" value="Unassembled WGS sequence"/>
</dbReference>
<gene>
    <name evidence="5" type="ORF">R6G71_04590</name>
</gene>
<feature type="domain" description="Carbohydrate kinase PfkB" evidence="4">
    <location>
        <begin position="155"/>
        <end position="405"/>
    </location>
</feature>
<dbReference type="GO" id="GO:0016301">
    <property type="term" value="F:kinase activity"/>
    <property type="evidence" value="ECO:0007669"/>
    <property type="project" value="UniProtKB-KW"/>
</dbReference>
<accession>A0AAW9HSH3</accession>
<dbReference type="AlphaFoldDB" id="A0AAW9HSH3"/>
<dbReference type="SUPFAM" id="SSF53613">
    <property type="entry name" value="Ribokinase-like"/>
    <property type="match status" value="2"/>
</dbReference>
<feature type="compositionally biased region" description="Polar residues" evidence="3">
    <location>
        <begin position="99"/>
        <end position="123"/>
    </location>
</feature>